<dbReference type="EMBL" id="BMLY01000004">
    <property type="protein sequence ID" value="GGP26671.1"/>
    <property type="molecule type" value="Genomic_DNA"/>
</dbReference>
<dbReference type="PANTHER" id="PTHR43448:SF2">
    <property type="entry name" value="PROTOHEME IX FARNESYLTRANSFERASE, MITOCHONDRIAL"/>
    <property type="match status" value="1"/>
</dbReference>
<organism evidence="10 11">
    <name type="scientific">Silvimonas amylolytica</name>
    <dbReference type="NCBI Taxonomy" id="449663"/>
    <lineage>
        <taxon>Bacteria</taxon>
        <taxon>Pseudomonadati</taxon>
        <taxon>Pseudomonadota</taxon>
        <taxon>Betaproteobacteria</taxon>
        <taxon>Neisseriales</taxon>
        <taxon>Chitinibacteraceae</taxon>
        <taxon>Silvimonas</taxon>
    </lineage>
</organism>
<comment type="caution">
    <text evidence="10">The sequence shown here is derived from an EMBL/GenBank/DDBJ whole genome shotgun (WGS) entry which is preliminary data.</text>
</comment>
<name>A0ABQ2PMY3_9NEIS</name>
<keyword evidence="7 9" id="KW-0472">Membrane</keyword>
<keyword evidence="2 9" id="KW-1003">Cell membrane</keyword>
<dbReference type="Proteomes" id="UP000621859">
    <property type="component" value="Unassembled WGS sequence"/>
</dbReference>
<keyword evidence="4 9" id="KW-0812">Transmembrane</keyword>
<comment type="catalytic activity">
    <reaction evidence="8 9">
        <text>heme b + (2E,6E)-farnesyl diphosphate + H2O = Fe(II)-heme o + diphosphate</text>
        <dbReference type="Rhea" id="RHEA:28070"/>
        <dbReference type="ChEBI" id="CHEBI:15377"/>
        <dbReference type="ChEBI" id="CHEBI:33019"/>
        <dbReference type="ChEBI" id="CHEBI:60344"/>
        <dbReference type="ChEBI" id="CHEBI:60530"/>
        <dbReference type="ChEBI" id="CHEBI:175763"/>
        <dbReference type="EC" id="2.5.1.141"/>
    </reaction>
</comment>
<dbReference type="InterPro" id="IPR006369">
    <property type="entry name" value="Protohaem_IX_farnesylTrfase"/>
</dbReference>
<proteinExistence type="inferred from homology"/>
<evidence type="ECO:0000256" key="1">
    <source>
        <dbReference type="ARBA" id="ARBA00004141"/>
    </source>
</evidence>
<feature type="transmembrane region" description="Helical" evidence="9">
    <location>
        <begin position="113"/>
        <end position="131"/>
    </location>
</feature>
<dbReference type="PROSITE" id="PS00943">
    <property type="entry name" value="UBIA"/>
    <property type="match status" value="1"/>
</dbReference>
<feature type="transmembrane region" description="Helical" evidence="9">
    <location>
        <begin position="138"/>
        <end position="159"/>
    </location>
</feature>
<evidence type="ECO:0000256" key="7">
    <source>
        <dbReference type="ARBA" id="ARBA00023136"/>
    </source>
</evidence>
<dbReference type="InterPro" id="IPR030470">
    <property type="entry name" value="UbiA_prenylTrfase_CS"/>
</dbReference>
<comment type="miscellaneous">
    <text evidence="9">Carbon 2 of the heme B porphyrin ring is defined according to the Fischer nomenclature.</text>
</comment>
<evidence type="ECO:0000256" key="8">
    <source>
        <dbReference type="ARBA" id="ARBA00047690"/>
    </source>
</evidence>
<dbReference type="Gene3D" id="1.10.357.140">
    <property type="entry name" value="UbiA prenyltransferase"/>
    <property type="match status" value="1"/>
</dbReference>
<dbReference type="NCBIfam" id="NF003348">
    <property type="entry name" value="PRK04375.1-1"/>
    <property type="match status" value="1"/>
</dbReference>
<sequence>MGGLKLKRYLLVTKPGIIMGNLISTVGGFLLASQGHPDWLVMVATVIGSALVVASGCAINNWIDRDIDARMERTKKRVTVTGVMSPAAALAHGLLLGVLGFACLAWFTPMVTVYCVAFGYFIYVGVYSLYMKRNSVHGTLVGSLSGAMPPVAGFCAAAGEWNTGALILMLMFCLWQMPHSYAIAIFRQEDYKRAGIPVLPVVRGITAARRQMVAYIIAFAVACVALQVAGYAGYGYMAVAVATSLYWLKLALDGRQTDNHVKWAKQVFVFSIITVTALSVSMAVDGKQPKQQLASLTQVIAPHA</sequence>
<keyword evidence="3 9" id="KW-0808">Transferase</keyword>
<evidence type="ECO:0000313" key="10">
    <source>
        <dbReference type="EMBL" id="GGP26671.1"/>
    </source>
</evidence>
<feature type="transmembrane region" description="Helical" evidence="9">
    <location>
        <begin position="83"/>
        <end position="107"/>
    </location>
</feature>
<dbReference type="NCBIfam" id="TIGR01473">
    <property type="entry name" value="cyoE_ctaB"/>
    <property type="match status" value="1"/>
</dbReference>
<comment type="pathway">
    <text evidence="9">Porphyrin-containing compound metabolism; heme O biosynthesis; heme O from protoheme: step 1/1.</text>
</comment>
<dbReference type="InterPro" id="IPR000537">
    <property type="entry name" value="UbiA_prenyltransferase"/>
</dbReference>
<feature type="transmembrane region" description="Helical" evidence="9">
    <location>
        <begin position="266"/>
        <end position="284"/>
    </location>
</feature>
<gene>
    <name evidence="10" type="primary">cyoE2</name>
    <name evidence="9" type="synonym">ctaB</name>
    <name evidence="10" type="ORF">GCM10010971_24900</name>
</gene>
<evidence type="ECO:0000256" key="2">
    <source>
        <dbReference type="ARBA" id="ARBA00022475"/>
    </source>
</evidence>
<protein>
    <recommendedName>
        <fullName evidence="9">Protoheme IX farnesyltransferase</fullName>
        <ecNumber evidence="9">2.5.1.141</ecNumber>
    </recommendedName>
    <alternativeName>
        <fullName evidence="9">Heme B farnesyltransferase</fullName>
    </alternativeName>
    <alternativeName>
        <fullName evidence="9">Heme O synthase</fullName>
    </alternativeName>
</protein>
<feature type="transmembrane region" description="Helical" evidence="9">
    <location>
        <begin position="12"/>
        <end position="33"/>
    </location>
</feature>
<dbReference type="CDD" id="cd13957">
    <property type="entry name" value="PT_UbiA_Cox10"/>
    <property type="match status" value="1"/>
</dbReference>
<feature type="transmembrane region" description="Helical" evidence="9">
    <location>
        <begin position="213"/>
        <end position="246"/>
    </location>
</feature>
<dbReference type="EC" id="2.5.1.141" evidence="9"/>
<evidence type="ECO:0000313" key="11">
    <source>
        <dbReference type="Proteomes" id="UP000621859"/>
    </source>
</evidence>
<reference evidence="11" key="1">
    <citation type="journal article" date="2019" name="Int. J. Syst. Evol. Microbiol.">
        <title>The Global Catalogue of Microorganisms (GCM) 10K type strain sequencing project: providing services to taxonomists for standard genome sequencing and annotation.</title>
        <authorList>
            <consortium name="The Broad Institute Genomics Platform"/>
            <consortium name="The Broad Institute Genome Sequencing Center for Infectious Disease"/>
            <person name="Wu L."/>
            <person name="Ma J."/>
        </authorList>
    </citation>
    <scope>NUCLEOTIDE SEQUENCE [LARGE SCALE GENOMIC DNA]</scope>
    <source>
        <strain evidence="11">CGMCC 1.8860</strain>
    </source>
</reference>
<feature type="transmembrane region" description="Helical" evidence="9">
    <location>
        <begin position="165"/>
        <end position="186"/>
    </location>
</feature>
<dbReference type="PANTHER" id="PTHR43448">
    <property type="entry name" value="PROTOHEME IX FARNESYLTRANSFERASE, MITOCHONDRIAL"/>
    <property type="match status" value="1"/>
</dbReference>
<comment type="similarity">
    <text evidence="9">Belongs to the UbiA prenyltransferase family. Protoheme IX farnesyltransferase subfamily.</text>
</comment>
<evidence type="ECO:0000256" key="5">
    <source>
        <dbReference type="ARBA" id="ARBA00022989"/>
    </source>
</evidence>
<feature type="transmembrane region" description="Helical" evidence="9">
    <location>
        <begin position="39"/>
        <end position="63"/>
    </location>
</feature>
<comment type="subcellular location">
    <subcellularLocation>
        <location evidence="9">Cell membrane</location>
        <topology evidence="9">Multi-pass membrane protein</topology>
    </subcellularLocation>
    <subcellularLocation>
        <location evidence="1">Membrane</location>
        <topology evidence="1">Multi-pass membrane protein</topology>
    </subcellularLocation>
</comment>
<accession>A0ABQ2PMY3</accession>
<dbReference type="Pfam" id="PF01040">
    <property type="entry name" value="UbiA"/>
    <property type="match status" value="1"/>
</dbReference>
<evidence type="ECO:0000256" key="3">
    <source>
        <dbReference type="ARBA" id="ARBA00022679"/>
    </source>
</evidence>
<keyword evidence="5 9" id="KW-1133">Transmembrane helix</keyword>
<dbReference type="HAMAP" id="MF_00154">
    <property type="entry name" value="CyoE_CtaB"/>
    <property type="match status" value="1"/>
</dbReference>
<evidence type="ECO:0000256" key="6">
    <source>
        <dbReference type="ARBA" id="ARBA00023133"/>
    </source>
</evidence>
<keyword evidence="6 9" id="KW-0350">Heme biosynthesis</keyword>
<dbReference type="InterPro" id="IPR044878">
    <property type="entry name" value="UbiA_sf"/>
</dbReference>
<keyword evidence="11" id="KW-1185">Reference proteome</keyword>
<comment type="function">
    <text evidence="9">Converts heme B (protoheme IX) to heme O by substitution of the vinyl group on carbon 2 of heme B porphyrin ring with a hydroxyethyl farnesyl side group.</text>
</comment>
<evidence type="ECO:0000256" key="9">
    <source>
        <dbReference type="HAMAP-Rule" id="MF_00154"/>
    </source>
</evidence>
<evidence type="ECO:0000256" key="4">
    <source>
        <dbReference type="ARBA" id="ARBA00022692"/>
    </source>
</evidence>